<comment type="caution">
    <text evidence="2">The sequence shown here is derived from an EMBL/GenBank/DDBJ whole genome shotgun (WGS) entry which is preliminary data.</text>
</comment>
<accession>A0A1Y2CZD4</accession>
<dbReference type="Pfam" id="PF01841">
    <property type="entry name" value="Transglut_core"/>
    <property type="match status" value="1"/>
</dbReference>
<name>A0A1Y2CZD4_9FUNG</name>
<dbReference type="Proteomes" id="UP000193642">
    <property type="component" value="Unassembled WGS sequence"/>
</dbReference>
<dbReference type="AlphaFoldDB" id="A0A1Y2CZD4"/>
<dbReference type="Gene3D" id="3.10.620.30">
    <property type="match status" value="1"/>
</dbReference>
<protein>
    <recommendedName>
        <fullName evidence="1">Transglutaminase-like domain-containing protein</fullName>
    </recommendedName>
</protein>
<evidence type="ECO:0000313" key="3">
    <source>
        <dbReference type="Proteomes" id="UP000193642"/>
    </source>
</evidence>
<reference evidence="2 3" key="1">
    <citation type="submission" date="2016-07" db="EMBL/GenBank/DDBJ databases">
        <title>Pervasive Adenine N6-methylation of Active Genes in Fungi.</title>
        <authorList>
            <consortium name="DOE Joint Genome Institute"/>
            <person name="Mondo S.J."/>
            <person name="Dannebaum R.O."/>
            <person name="Kuo R.C."/>
            <person name="Labutti K."/>
            <person name="Haridas S."/>
            <person name="Kuo A."/>
            <person name="Salamov A."/>
            <person name="Ahrendt S.R."/>
            <person name="Lipzen A."/>
            <person name="Sullivan W."/>
            <person name="Andreopoulos W.B."/>
            <person name="Clum A."/>
            <person name="Lindquist E."/>
            <person name="Daum C."/>
            <person name="Ramamoorthy G.K."/>
            <person name="Gryganskyi A."/>
            <person name="Culley D."/>
            <person name="Magnuson J.K."/>
            <person name="James T.Y."/>
            <person name="O'Malley M.A."/>
            <person name="Stajich J.E."/>
            <person name="Spatafora J.W."/>
            <person name="Visel A."/>
            <person name="Grigoriev I.V."/>
        </authorList>
    </citation>
    <scope>NUCLEOTIDE SEQUENCE [LARGE SCALE GENOMIC DNA]</scope>
    <source>
        <strain evidence="2 3">JEL800</strain>
    </source>
</reference>
<sequence>MPQPTNLSFWTTQSKTIRGIRLATSQLIFHYVAGDFQGAGVPIERKAEANLRTALALFSVLIGRQKSLSAVIPREPINKVVACCRDATVLFLSFARRCGIPARGHGWLLDHVVAEVWDEDEARWRLVDPQVPQKWTPEVNGVKVDWSWLGLRDGTLKLDHNRFVVYPNVDIPNLRSWPQIAHNVMQDLAMVNKTEMLLWDCWDNLSFRNTTHGGDLPESEATLMDEISKITSPTDIDVKVLQELYQRDGIRVPPTIHSENLLVGGREKVDVSHLL</sequence>
<organism evidence="2 3">
    <name type="scientific">Rhizoclosmatium globosum</name>
    <dbReference type="NCBI Taxonomy" id="329046"/>
    <lineage>
        <taxon>Eukaryota</taxon>
        <taxon>Fungi</taxon>
        <taxon>Fungi incertae sedis</taxon>
        <taxon>Chytridiomycota</taxon>
        <taxon>Chytridiomycota incertae sedis</taxon>
        <taxon>Chytridiomycetes</taxon>
        <taxon>Chytridiales</taxon>
        <taxon>Chytriomycetaceae</taxon>
        <taxon>Rhizoclosmatium</taxon>
    </lineage>
</organism>
<dbReference type="InterPro" id="IPR038765">
    <property type="entry name" value="Papain-like_cys_pep_sf"/>
</dbReference>
<feature type="domain" description="Transglutaminase-like" evidence="1">
    <location>
        <begin position="78"/>
        <end position="129"/>
    </location>
</feature>
<evidence type="ECO:0000313" key="2">
    <source>
        <dbReference type="EMBL" id="ORY52389.1"/>
    </source>
</evidence>
<gene>
    <name evidence="2" type="ORF">BCR33DRAFT_711711</name>
</gene>
<dbReference type="InterPro" id="IPR002931">
    <property type="entry name" value="Transglutaminase-like"/>
</dbReference>
<dbReference type="OrthoDB" id="2308942at2759"/>
<dbReference type="SUPFAM" id="SSF54001">
    <property type="entry name" value="Cysteine proteinases"/>
    <property type="match status" value="1"/>
</dbReference>
<dbReference type="EMBL" id="MCGO01000003">
    <property type="protein sequence ID" value="ORY52389.1"/>
    <property type="molecule type" value="Genomic_DNA"/>
</dbReference>
<evidence type="ECO:0000259" key="1">
    <source>
        <dbReference type="Pfam" id="PF01841"/>
    </source>
</evidence>
<proteinExistence type="predicted"/>
<keyword evidence="3" id="KW-1185">Reference proteome</keyword>